<accession>A0A8B7Q606</accession>
<dbReference type="KEGG" id="hai:109373705"/>
<proteinExistence type="predicted"/>
<gene>
    <name evidence="2" type="primary">CD160</name>
</gene>
<dbReference type="InterPro" id="IPR042385">
    <property type="entry name" value="CD160"/>
</dbReference>
<dbReference type="Proteomes" id="UP000694851">
    <property type="component" value="Unplaced"/>
</dbReference>
<sequence>MGKNTTLCSWEGDPGKRGLGHHRVNICFEFLELLTSCRMLMAPGRGCFGLAILLAVVDIQLGGCMQILSSYSQEGKQLSFICTLLHKKEEAEGVTVFLCKDKSGDCSPENSLEQLRLKRDSGTDGVSETSSQLVFTIDQATPPDSGTYQCCASSQKPDVRLQGRFFSVLVTGELLMSLIPPGGT</sequence>
<dbReference type="GO" id="GO:0004888">
    <property type="term" value="F:transmembrane signaling receptor activity"/>
    <property type="evidence" value="ECO:0007669"/>
    <property type="project" value="InterPro"/>
</dbReference>
<dbReference type="GO" id="GO:0002819">
    <property type="term" value="P:regulation of adaptive immune response"/>
    <property type="evidence" value="ECO:0007669"/>
    <property type="project" value="InterPro"/>
</dbReference>
<evidence type="ECO:0000313" key="2">
    <source>
        <dbReference type="RefSeq" id="XP_019483347.1"/>
    </source>
</evidence>
<dbReference type="CTD" id="11126"/>
<dbReference type="PANTHER" id="PTHR15425:SF0">
    <property type="entry name" value="CD160 ANTIGEN"/>
    <property type="match status" value="1"/>
</dbReference>
<dbReference type="CDD" id="cd21392">
    <property type="entry name" value="IgC2_CD160"/>
    <property type="match status" value="1"/>
</dbReference>
<protein>
    <submittedName>
        <fullName evidence="2">CD160 antigen</fullName>
    </submittedName>
</protein>
<dbReference type="Gene3D" id="2.60.40.10">
    <property type="entry name" value="Immunoglobulins"/>
    <property type="match status" value="1"/>
</dbReference>
<evidence type="ECO:0000313" key="1">
    <source>
        <dbReference type="Proteomes" id="UP000694851"/>
    </source>
</evidence>
<name>A0A8B7Q606_HIPAR</name>
<organism evidence="1 2">
    <name type="scientific">Hipposideros armiger</name>
    <name type="common">Great Himalayan leaf-nosed bat</name>
    <dbReference type="NCBI Taxonomy" id="186990"/>
    <lineage>
        <taxon>Eukaryota</taxon>
        <taxon>Metazoa</taxon>
        <taxon>Chordata</taxon>
        <taxon>Craniata</taxon>
        <taxon>Vertebrata</taxon>
        <taxon>Euteleostomi</taxon>
        <taxon>Mammalia</taxon>
        <taxon>Eutheria</taxon>
        <taxon>Laurasiatheria</taxon>
        <taxon>Chiroptera</taxon>
        <taxon>Yinpterochiroptera</taxon>
        <taxon>Rhinolophoidea</taxon>
        <taxon>Hipposideridae</taxon>
        <taxon>Hipposideros</taxon>
    </lineage>
</organism>
<dbReference type="RefSeq" id="XP_019483347.1">
    <property type="nucleotide sequence ID" value="XM_019627802.1"/>
</dbReference>
<dbReference type="OrthoDB" id="9450911at2759"/>
<keyword evidence="1" id="KW-1185">Reference proteome</keyword>
<dbReference type="InterPro" id="IPR013783">
    <property type="entry name" value="Ig-like_fold"/>
</dbReference>
<dbReference type="AlphaFoldDB" id="A0A8B7Q606"/>
<dbReference type="GO" id="GO:0005886">
    <property type="term" value="C:plasma membrane"/>
    <property type="evidence" value="ECO:0007669"/>
    <property type="project" value="TreeGrafter"/>
</dbReference>
<dbReference type="SUPFAM" id="SSF48726">
    <property type="entry name" value="Immunoglobulin"/>
    <property type="match status" value="1"/>
</dbReference>
<dbReference type="PANTHER" id="PTHR15425">
    <property type="entry name" value="CD160 ANTIGEN"/>
    <property type="match status" value="1"/>
</dbReference>
<reference evidence="2" key="1">
    <citation type="submission" date="2025-08" db="UniProtKB">
        <authorList>
            <consortium name="RefSeq"/>
        </authorList>
    </citation>
    <scope>IDENTIFICATION</scope>
    <source>
        <tissue evidence="2">Muscle</tissue>
    </source>
</reference>
<dbReference type="GeneID" id="109373705"/>
<dbReference type="InterPro" id="IPR036179">
    <property type="entry name" value="Ig-like_dom_sf"/>
</dbReference>